<comment type="caution">
    <text evidence="6">The sequence shown here is derived from an EMBL/GenBank/DDBJ whole genome shotgun (WGS) entry which is preliminary data.</text>
</comment>
<evidence type="ECO:0000259" key="5">
    <source>
        <dbReference type="Pfam" id="PF14833"/>
    </source>
</evidence>
<dbReference type="Proteomes" id="UP000190827">
    <property type="component" value="Unassembled WGS sequence"/>
</dbReference>
<dbReference type="InterPro" id="IPR015815">
    <property type="entry name" value="HIBADH-related"/>
</dbReference>
<protein>
    <submittedName>
        <fullName evidence="6">3-hydroxyisobutyrate dehydrogenase</fullName>
    </submittedName>
</protein>
<evidence type="ECO:0000313" key="6">
    <source>
        <dbReference type="EMBL" id="SKC45405.1"/>
    </source>
</evidence>
<dbReference type="InterPro" id="IPR008927">
    <property type="entry name" value="6-PGluconate_DH-like_C_sf"/>
</dbReference>
<dbReference type="PANTHER" id="PTHR43060">
    <property type="entry name" value="3-HYDROXYISOBUTYRATE DEHYDROGENASE-LIKE 1, MITOCHONDRIAL-RELATED"/>
    <property type="match status" value="1"/>
</dbReference>
<proteinExistence type="inferred from homology"/>
<keyword evidence="2" id="KW-0560">Oxidoreductase</keyword>
<dbReference type="Pfam" id="PF14833">
    <property type="entry name" value="NAD_binding_11"/>
    <property type="match status" value="1"/>
</dbReference>
<evidence type="ECO:0000256" key="1">
    <source>
        <dbReference type="ARBA" id="ARBA00009080"/>
    </source>
</evidence>
<gene>
    <name evidence="6" type="ORF">SAMN06295973_1090</name>
</gene>
<evidence type="ECO:0000256" key="2">
    <source>
        <dbReference type="ARBA" id="ARBA00023002"/>
    </source>
</evidence>
<comment type="similarity">
    <text evidence="1">Belongs to the HIBADH-related family.</text>
</comment>
<dbReference type="InterPro" id="IPR006115">
    <property type="entry name" value="6PGDH_NADP-bd"/>
</dbReference>
<keyword evidence="7" id="KW-1185">Reference proteome</keyword>
<keyword evidence="3" id="KW-0520">NAD</keyword>
<evidence type="ECO:0000256" key="3">
    <source>
        <dbReference type="ARBA" id="ARBA00023027"/>
    </source>
</evidence>
<dbReference type="InterPro" id="IPR029154">
    <property type="entry name" value="HIBADH-like_NADP-bd"/>
</dbReference>
<dbReference type="Gene3D" id="1.10.1040.10">
    <property type="entry name" value="N-(1-d-carboxylethyl)-l-norvaline Dehydrogenase, domain 2"/>
    <property type="match status" value="1"/>
</dbReference>
<dbReference type="RefSeq" id="WP_079705045.1">
    <property type="nucleotide sequence ID" value="NZ_FUZO01000001.1"/>
</dbReference>
<name>A0ABY1LJ15_9MICO</name>
<dbReference type="EMBL" id="FUZO01000001">
    <property type="protein sequence ID" value="SKC45405.1"/>
    <property type="molecule type" value="Genomic_DNA"/>
</dbReference>
<dbReference type="Pfam" id="PF03446">
    <property type="entry name" value="NAD_binding_2"/>
    <property type="match status" value="1"/>
</dbReference>
<dbReference type="SUPFAM" id="SSF48179">
    <property type="entry name" value="6-phosphogluconate dehydrogenase C-terminal domain-like"/>
    <property type="match status" value="1"/>
</dbReference>
<organism evidence="6 7">
    <name type="scientific">Plantibacter cousiniae</name>
    <name type="common">nom. nud.</name>
    <dbReference type="NCBI Taxonomy" id="199709"/>
    <lineage>
        <taxon>Bacteria</taxon>
        <taxon>Bacillati</taxon>
        <taxon>Actinomycetota</taxon>
        <taxon>Actinomycetes</taxon>
        <taxon>Micrococcales</taxon>
        <taxon>Microbacteriaceae</taxon>
        <taxon>Plantibacter</taxon>
    </lineage>
</organism>
<dbReference type="PIRSF" id="PIRSF000103">
    <property type="entry name" value="HIBADH"/>
    <property type="match status" value="1"/>
</dbReference>
<evidence type="ECO:0000259" key="4">
    <source>
        <dbReference type="Pfam" id="PF03446"/>
    </source>
</evidence>
<reference evidence="6 7" key="1">
    <citation type="submission" date="2017-02" db="EMBL/GenBank/DDBJ databases">
        <authorList>
            <person name="Varghese N."/>
            <person name="Submissions S."/>
        </authorList>
    </citation>
    <scope>NUCLEOTIDE SEQUENCE [LARGE SCALE GENOMIC DNA]</scope>
    <source>
        <strain evidence="6 7">VKM Ac-1787</strain>
    </source>
</reference>
<accession>A0ABY1LJ15</accession>
<dbReference type="InterPro" id="IPR036291">
    <property type="entry name" value="NAD(P)-bd_dom_sf"/>
</dbReference>
<feature type="domain" description="3-hydroxyisobutyrate dehydrogenase-like NAD-binding" evidence="5">
    <location>
        <begin position="169"/>
        <end position="289"/>
    </location>
</feature>
<evidence type="ECO:0000313" key="7">
    <source>
        <dbReference type="Proteomes" id="UP000190827"/>
    </source>
</evidence>
<dbReference type="Gene3D" id="3.40.50.720">
    <property type="entry name" value="NAD(P)-binding Rossmann-like Domain"/>
    <property type="match status" value="1"/>
</dbReference>
<dbReference type="InterPro" id="IPR013328">
    <property type="entry name" value="6PGD_dom2"/>
</dbReference>
<dbReference type="SUPFAM" id="SSF51735">
    <property type="entry name" value="NAD(P)-binding Rossmann-fold domains"/>
    <property type="match status" value="1"/>
</dbReference>
<sequence>MASTPLPARTITFVGIGAIGLPMATQLAAAGHRVTGVDPFPAARERADAAGISAVESITEAPQADTVVVMVATPDQLAELVTLALADTDPAGQTWIIMSTVGPASVVEQAARLEAAGAAVVDAPVTGGVARASTGELTMFVSGSPAATAAATEPLAALGTARIVGEAIGDGQAIKVVNQHLCAVHIAAAAEALALASSLGLDPAAVLPLVESGAAASWMLSDRGPRMLQDTDAPVMSRVDIFVKDTGLVADAASAAGAATPVLDAARERFLAAAASGLGARDDSRVIETYQDAGHPRQETHA</sequence>
<feature type="domain" description="6-phosphogluconate dehydrogenase NADP-binding" evidence="4">
    <location>
        <begin position="10"/>
        <end position="161"/>
    </location>
</feature>